<dbReference type="GO" id="GO:0015964">
    <property type="term" value="P:diadenosine triphosphate catabolic process"/>
    <property type="evidence" value="ECO:0007669"/>
    <property type="project" value="EnsemblFungi"/>
</dbReference>
<dbReference type="FunFam" id="3.30.428.10:FF:000011">
    <property type="entry name" value="Fragile histidine triad"/>
    <property type="match status" value="1"/>
</dbReference>
<feature type="binding site" evidence="4">
    <location>
        <position position="112"/>
    </location>
    <ligand>
        <name>substrate</name>
    </ligand>
</feature>
<evidence type="ECO:0000256" key="1">
    <source>
        <dbReference type="ARBA" id="ARBA00022741"/>
    </source>
</evidence>
<dbReference type="OrthoDB" id="680339at2759"/>
<evidence type="ECO:0000256" key="5">
    <source>
        <dbReference type="PIRSR" id="PIRSR639383-3"/>
    </source>
</evidence>
<feature type="binding site" evidence="4">
    <location>
        <begin position="103"/>
        <end position="106"/>
    </location>
    <ligand>
        <name>substrate</name>
    </ligand>
</feature>
<dbReference type="GeneID" id="63713224"/>
<feature type="binding site" evidence="4">
    <location>
        <position position="33"/>
    </location>
    <ligand>
        <name>substrate</name>
    </ligand>
</feature>
<gene>
    <name evidence="9" type="ORF">DCS_00581</name>
</gene>
<keyword evidence="1 7" id="KW-0547">Nucleotide-binding</keyword>
<feature type="domain" description="HIT" evidence="8">
    <location>
        <begin position="8"/>
        <end position="123"/>
    </location>
</feature>
<dbReference type="EC" id="3.6.1.29" evidence="7"/>
<dbReference type="SUPFAM" id="SSF54197">
    <property type="entry name" value="HIT-like"/>
    <property type="match status" value="1"/>
</dbReference>
<evidence type="ECO:0000313" key="10">
    <source>
        <dbReference type="Proteomes" id="UP000076580"/>
    </source>
</evidence>
<organism evidence="9 10">
    <name type="scientific">Drechmeria coniospora</name>
    <name type="common">Nematophagous fungus</name>
    <name type="synonym">Meria coniospora</name>
    <dbReference type="NCBI Taxonomy" id="98403"/>
    <lineage>
        <taxon>Eukaryota</taxon>
        <taxon>Fungi</taxon>
        <taxon>Dikarya</taxon>
        <taxon>Ascomycota</taxon>
        <taxon>Pezizomycotina</taxon>
        <taxon>Sordariomycetes</taxon>
        <taxon>Hypocreomycetidae</taxon>
        <taxon>Hypocreales</taxon>
        <taxon>Ophiocordycipitaceae</taxon>
        <taxon>Drechmeria</taxon>
    </lineage>
</organism>
<feature type="short sequence motif" description="Histidine triad motif" evidence="6">
    <location>
        <begin position="108"/>
        <end position="112"/>
    </location>
</feature>
<proteinExistence type="predicted"/>
<comment type="cofactor">
    <cofactor evidence="7">
        <name>Mn(2+)</name>
        <dbReference type="ChEBI" id="CHEBI:29035"/>
    </cofactor>
</comment>
<dbReference type="RefSeq" id="XP_040658803.1">
    <property type="nucleotide sequence ID" value="XM_040797920.1"/>
</dbReference>
<comment type="catalytic activity">
    <reaction evidence="7">
        <text>P(1),P(3)-bis(5'-adenosyl) triphosphate + H2O = AMP + ADP + 2 H(+)</text>
        <dbReference type="Rhea" id="RHEA:13893"/>
        <dbReference type="ChEBI" id="CHEBI:15377"/>
        <dbReference type="ChEBI" id="CHEBI:15378"/>
        <dbReference type="ChEBI" id="CHEBI:58529"/>
        <dbReference type="ChEBI" id="CHEBI:456215"/>
        <dbReference type="ChEBI" id="CHEBI:456216"/>
        <dbReference type="EC" id="3.6.1.29"/>
    </reaction>
</comment>
<dbReference type="Proteomes" id="UP000076580">
    <property type="component" value="Chromosome 01"/>
</dbReference>
<dbReference type="EMBL" id="LAYC01000001">
    <property type="protein sequence ID" value="KYK59451.1"/>
    <property type="molecule type" value="Genomic_DNA"/>
</dbReference>
<dbReference type="GO" id="GO:0000166">
    <property type="term" value="F:nucleotide binding"/>
    <property type="evidence" value="ECO:0007669"/>
    <property type="project" value="UniProtKB-KW"/>
</dbReference>
<evidence type="ECO:0000313" key="9">
    <source>
        <dbReference type="EMBL" id="KYK59451.1"/>
    </source>
</evidence>
<evidence type="ECO:0000259" key="8">
    <source>
        <dbReference type="PROSITE" id="PS51084"/>
    </source>
</evidence>
<dbReference type="InterPro" id="IPR039383">
    <property type="entry name" value="FHIT"/>
</dbReference>
<dbReference type="InterPro" id="IPR019808">
    <property type="entry name" value="Histidine_triad_CS"/>
</dbReference>
<dbReference type="AlphaFoldDB" id="A0A151GQX0"/>
<dbReference type="PANTHER" id="PTHR46243:SF1">
    <property type="entry name" value="BIS(5'-ADENOSYL)-TRIPHOSPHATASE"/>
    <property type="match status" value="1"/>
</dbReference>
<dbReference type="Pfam" id="PF01230">
    <property type="entry name" value="HIT"/>
    <property type="match status" value="1"/>
</dbReference>
<evidence type="ECO:0000256" key="2">
    <source>
        <dbReference type="ARBA" id="ARBA00022801"/>
    </source>
</evidence>
<evidence type="ECO:0000256" key="6">
    <source>
        <dbReference type="PROSITE-ProRule" id="PRU00464"/>
    </source>
</evidence>
<feature type="site" description="Important for induction of apoptosis" evidence="5">
    <location>
        <position position="130"/>
    </location>
</feature>
<feature type="binding site" evidence="4">
    <location>
        <position position="97"/>
    </location>
    <ligand>
        <name>substrate</name>
    </ligand>
</feature>
<dbReference type="PANTHER" id="PTHR46243">
    <property type="entry name" value="BIS(5'-ADENOSYL)-TRIPHOSPHATASE"/>
    <property type="match status" value="1"/>
</dbReference>
<protein>
    <recommendedName>
        <fullName evidence="7">Bis(5'-adenosyl)-triphosphatase</fullName>
        <ecNumber evidence="7">3.6.1.29</ecNumber>
    </recommendedName>
</protein>
<accession>A0A151GQX0</accession>
<sequence>MSSATDRPEIKFGPYEVTKQIFLVTAHSFALVNLKPIVPGHILVCPRTAHLRLTDLSAAETADLFTTVQRTQRLLGRCYFSPPGDVSAGGSFTVAVQDGVEAGQTVPHVHVHVIPRTKGDMGASGTDAIYDKMAAEEGNVGGALWDVQRRPSPGGGMARVEDAHRSARTAEQMEAEANRYRALLEDVAGGK</sequence>
<evidence type="ECO:0000256" key="7">
    <source>
        <dbReference type="RuleBase" id="RU366076"/>
    </source>
</evidence>
<dbReference type="CDD" id="cd01275">
    <property type="entry name" value="FHIT"/>
    <property type="match status" value="1"/>
</dbReference>
<dbReference type="STRING" id="98403.A0A151GQX0"/>
<evidence type="ECO:0000256" key="3">
    <source>
        <dbReference type="PIRSR" id="PIRSR639383-1"/>
    </source>
</evidence>
<comment type="caution">
    <text evidence="9">The sequence shown here is derived from an EMBL/GenBank/DDBJ whole genome shotgun (WGS) entry which is preliminary data.</text>
</comment>
<keyword evidence="2 7" id="KW-0378">Hydrolase</keyword>
<dbReference type="FunCoup" id="A0A151GQX0">
    <property type="interactions" value="150"/>
</dbReference>
<dbReference type="InterPro" id="IPR036265">
    <property type="entry name" value="HIT-like_sf"/>
</dbReference>
<dbReference type="GO" id="GO:0047710">
    <property type="term" value="F:bis(5'-adenosyl)-triphosphatase activity"/>
    <property type="evidence" value="ECO:0007669"/>
    <property type="project" value="UniProtKB-UniRule"/>
</dbReference>
<reference evidence="9 10" key="1">
    <citation type="journal article" date="2016" name="Sci. Rep.">
        <title>Insights into Adaptations to a Near-Obligate Nematode Endoparasitic Lifestyle from the Finished Genome of Drechmeria coniospora.</title>
        <authorList>
            <person name="Zhang L."/>
            <person name="Zhou Z."/>
            <person name="Guo Q."/>
            <person name="Fokkens L."/>
            <person name="Miskei M."/>
            <person name="Pocsi I."/>
            <person name="Zhang W."/>
            <person name="Chen M."/>
            <person name="Wang L."/>
            <person name="Sun Y."/>
            <person name="Donzelli B.G."/>
            <person name="Gibson D.M."/>
            <person name="Nelson D.R."/>
            <person name="Luo J.G."/>
            <person name="Rep M."/>
            <person name="Liu H."/>
            <person name="Yang S."/>
            <person name="Wang J."/>
            <person name="Krasnoff S.B."/>
            <person name="Xu Y."/>
            <person name="Molnar I."/>
            <person name="Lin M."/>
        </authorList>
    </citation>
    <scope>NUCLEOTIDE SEQUENCE [LARGE SCALE GENOMIC DNA]</scope>
    <source>
        <strain evidence="9 10">ARSEF 6962</strain>
    </source>
</reference>
<dbReference type="Gene3D" id="3.30.428.10">
    <property type="entry name" value="HIT-like"/>
    <property type="match status" value="1"/>
</dbReference>
<dbReference type="InParanoid" id="A0A151GQX0"/>
<dbReference type="GO" id="GO:0004081">
    <property type="term" value="F:bis(5'-nucleosyl)-tetraphosphatase (asymmetrical) activity"/>
    <property type="evidence" value="ECO:0007669"/>
    <property type="project" value="EnsemblFungi"/>
</dbReference>
<dbReference type="InterPro" id="IPR011146">
    <property type="entry name" value="HIT-like"/>
</dbReference>
<name>A0A151GQX0_DRECN</name>
<dbReference type="InterPro" id="IPR051884">
    <property type="entry name" value="Bis(5'-adenosyl)-TPase_reg"/>
</dbReference>
<feature type="active site" description="Tele-AMP-histidine intermediate" evidence="3">
    <location>
        <position position="110"/>
    </location>
</feature>
<keyword evidence="10" id="KW-1185">Reference proteome</keyword>
<evidence type="ECO:0000256" key="4">
    <source>
        <dbReference type="PIRSR" id="PIRSR639383-2"/>
    </source>
</evidence>
<dbReference type="PROSITE" id="PS00892">
    <property type="entry name" value="HIT_1"/>
    <property type="match status" value="1"/>
</dbReference>
<dbReference type="PROSITE" id="PS51084">
    <property type="entry name" value="HIT_2"/>
    <property type="match status" value="1"/>
</dbReference>